<evidence type="ECO:0000256" key="1">
    <source>
        <dbReference type="SAM" id="MobiDB-lite"/>
    </source>
</evidence>
<keyword evidence="3" id="KW-1185">Reference proteome</keyword>
<feature type="compositionally biased region" description="Basic and acidic residues" evidence="1">
    <location>
        <begin position="95"/>
        <end position="106"/>
    </location>
</feature>
<accession>A0ABX1SEI2</accession>
<protein>
    <submittedName>
        <fullName evidence="2">HPF/RaiA family ribosome-associated protein</fullName>
    </submittedName>
</protein>
<feature type="region of interest" description="Disordered" evidence="1">
    <location>
        <begin position="95"/>
        <end position="114"/>
    </location>
</feature>
<dbReference type="RefSeq" id="WP_169382775.1">
    <property type="nucleotide sequence ID" value="NZ_JAAXLA010000034.1"/>
</dbReference>
<evidence type="ECO:0000313" key="2">
    <source>
        <dbReference type="EMBL" id="NMH99287.1"/>
    </source>
</evidence>
<dbReference type="EMBL" id="JAAXLA010000034">
    <property type="protein sequence ID" value="NMH99287.1"/>
    <property type="molecule type" value="Genomic_DNA"/>
</dbReference>
<dbReference type="InterPro" id="IPR036567">
    <property type="entry name" value="RHF-like"/>
</dbReference>
<dbReference type="InterPro" id="IPR003489">
    <property type="entry name" value="RHF/RaiA"/>
</dbReference>
<dbReference type="SUPFAM" id="SSF69754">
    <property type="entry name" value="Ribosome binding protein Y (YfiA homologue)"/>
    <property type="match status" value="1"/>
</dbReference>
<reference evidence="2 3" key="1">
    <citation type="submission" date="2020-04" db="EMBL/GenBank/DDBJ databases">
        <authorList>
            <person name="Klaysubun C."/>
            <person name="Duangmal K."/>
            <person name="Lipun K."/>
        </authorList>
    </citation>
    <scope>NUCLEOTIDE SEQUENCE [LARGE SCALE GENOMIC DNA]</scope>
    <source>
        <strain evidence="2 3">K10HN5</strain>
    </source>
</reference>
<proteinExistence type="predicted"/>
<name>A0ABX1SEI2_9PSEU</name>
<dbReference type="Pfam" id="PF02482">
    <property type="entry name" value="Ribosomal_S30AE"/>
    <property type="match status" value="1"/>
</dbReference>
<organism evidence="2 3">
    <name type="scientific">Pseudonocardia acidicola</name>
    <dbReference type="NCBI Taxonomy" id="2724939"/>
    <lineage>
        <taxon>Bacteria</taxon>
        <taxon>Bacillati</taxon>
        <taxon>Actinomycetota</taxon>
        <taxon>Actinomycetes</taxon>
        <taxon>Pseudonocardiales</taxon>
        <taxon>Pseudonocardiaceae</taxon>
        <taxon>Pseudonocardia</taxon>
    </lineage>
</organism>
<dbReference type="Gene3D" id="3.30.160.100">
    <property type="entry name" value="Ribosome hibernation promotion factor-like"/>
    <property type="match status" value="1"/>
</dbReference>
<comment type="caution">
    <text evidence="2">The sequence shown here is derived from an EMBL/GenBank/DDBJ whole genome shotgun (WGS) entry which is preliminary data.</text>
</comment>
<evidence type="ECO:0000313" key="3">
    <source>
        <dbReference type="Proteomes" id="UP000820669"/>
    </source>
</evidence>
<gene>
    <name evidence="2" type="ORF">HF526_18505</name>
</gene>
<dbReference type="Proteomes" id="UP000820669">
    <property type="component" value="Unassembled WGS sequence"/>
</dbReference>
<sequence length="114" mass="12831">MAGVDERIAALQQRVRLGGGFREADRERVLRGLSGLAKHLAGWNPDQVDIEVSVKDRDKPEQRVTVNLRLTGRPHLVAGASRPDLDQALAEARKELTRQVDDEKSRRAPQHRRP</sequence>